<dbReference type="AlphaFoldDB" id="A0A1C3RF79"/>
<keyword evidence="3" id="KW-1185">Reference proteome</keyword>
<evidence type="ECO:0000313" key="2">
    <source>
        <dbReference type="EMBL" id="SCA55937.1"/>
    </source>
</evidence>
<dbReference type="EMBL" id="FLYE01000006">
    <property type="protein sequence ID" value="SCA55937.1"/>
    <property type="molecule type" value="Genomic_DNA"/>
</dbReference>
<accession>A0A1C3RF79</accession>
<protein>
    <submittedName>
        <fullName evidence="2">O-acetyl-ADP-ribose deacetylase</fullName>
        <ecNumber evidence="2">3.5.1.-</ecNumber>
    </submittedName>
</protein>
<feature type="domain" description="Macro" evidence="1">
    <location>
        <begin position="1"/>
        <end position="163"/>
    </location>
</feature>
<reference evidence="2 3" key="1">
    <citation type="submission" date="2016-07" db="EMBL/GenBank/DDBJ databases">
        <authorList>
            <person name="Lefevre C.T."/>
        </authorList>
    </citation>
    <scope>NUCLEOTIDE SEQUENCE [LARGE SCALE GENOMIC DNA]</scope>
    <source>
        <strain evidence="2">PR1</strain>
    </source>
</reference>
<dbReference type="Proteomes" id="UP000231658">
    <property type="component" value="Unassembled WGS sequence"/>
</dbReference>
<dbReference type="SMART" id="SM00506">
    <property type="entry name" value="A1pp"/>
    <property type="match status" value="1"/>
</dbReference>
<keyword evidence="2" id="KW-0378">Hydrolase</keyword>
<dbReference type="SUPFAM" id="SSF52949">
    <property type="entry name" value="Macro domain-like"/>
    <property type="match status" value="1"/>
</dbReference>
<evidence type="ECO:0000259" key="1">
    <source>
        <dbReference type="PROSITE" id="PS51154"/>
    </source>
</evidence>
<gene>
    <name evidence="2" type="primary">ymdB</name>
    <name evidence="2" type="ORF">MTBPR1_140055</name>
</gene>
<name>A0A1C3RF79_9PROT</name>
<sequence>MIRVIRGNIVELDVDVIVNSAHPTLMAGSGVCGAIHAAAGPMLEPVVKKLGPLEPGNAVTTESYNLNASHIIHAVAPRYLRKTTEEELQLQETYKASMKEFQKLDNAKTIAFPSMGTGIYGWPLDLAAKIAAETLSSYPNAEIIICAFDANTKAAYLSAIENH</sequence>
<dbReference type="OrthoDB" id="6194521at2"/>
<dbReference type="STRING" id="1867952.MTBPR1_140055"/>
<dbReference type="RefSeq" id="WP_069186632.1">
    <property type="nucleotide sequence ID" value="NZ_FLYE01000006.1"/>
</dbReference>
<dbReference type="Gene3D" id="3.40.220.10">
    <property type="entry name" value="Leucine Aminopeptidase, subunit E, domain 1"/>
    <property type="match status" value="1"/>
</dbReference>
<dbReference type="InterPro" id="IPR043472">
    <property type="entry name" value="Macro_dom-like"/>
</dbReference>
<organism evidence="2 3">
    <name type="scientific">Candidatus Terasakiella magnetica</name>
    <dbReference type="NCBI Taxonomy" id="1867952"/>
    <lineage>
        <taxon>Bacteria</taxon>
        <taxon>Pseudomonadati</taxon>
        <taxon>Pseudomonadota</taxon>
        <taxon>Alphaproteobacteria</taxon>
        <taxon>Rhodospirillales</taxon>
        <taxon>Terasakiellaceae</taxon>
        <taxon>Terasakiella</taxon>
    </lineage>
</organism>
<proteinExistence type="predicted"/>
<evidence type="ECO:0000313" key="3">
    <source>
        <dbReference type="Proteomes" id="UP000231658"/>
    </source>
</evidence>
<dbReference type="PANTHER" id="PTHR11106">
    <property type="entry name" value="GANGLIOSIDE INDUCED DIFFERENTIATION ASSOCIATED PROTEIN 2-RELATED"/>
    <property type="match status" value="1"/>
</dbReference>
<dbReference type="GO" id="GO:0016787">
    <property type="term" value="F:hydrolase activity"/>
    <property type="evidence" value="ECO:0007669"/>
    <property type="project" value="UniProtKB-KW"/>
</dbReference>
<dbReference type="Pfam" id="PF01661">
    <property type="entry name" value="Macro"/>
    <property type="match status" value="1"/>
</dbReference>
<dbReference type="PROSITE" id="PS51154">
    <property type="entry name" value="MACRO"/>
    <property type="match status" value="1"/>
</dbReference>
<dbReference type="EC" id="3.5.1.-" evidence="2"/>
<dbReference type="InterPro" id="IPR002589">
    <property type="entry name" value="Macro_dom"/>
</dbReference>
<dbReference type="PANTHER" id="PTHR11106:SF27">
    <property type="entry name" value="MACRO DOMAIN-CONTAINING PROTEIN"/>
    <property type="match status" value="1"/>
</dbReference>